<keyword evidence="2" id="KW-1185">Reference proteome</keyword>
<reference evidence="1 2" key="1">
    <citation type="submission" date="2014-09" db="EMBL/GenBank/DDBJ databases">
        <title>Genome sequences of Lysobacter dokdonensis DS-58.</title>
        <authorList>
            <person name="Kim J.F."/>
            <person name="Kwak M.-J."/>
        </authorList>
    </citation>
    <scope>NUCLEOTIDE SEQUENCE [LARGE SCALE GENOMIC DNA]</scope>
    <source>
        <strain evidence="1 2">DS-58</strain>
    </source>
</reference>
<proteinExistence type="predicted"/>
<protein>
    <recommendedName>
        <fullName evidence="3">Lipoprotein</fullName>
    </recommendedName>
</protein>
<evidence type="ECO:0008006" key="3">
    <source>
        <dbReference type="Google" id="ProtNLM"/>
    </source>
</evidence>
<sequence>MRAVPAAFVVALSFAGCGSMPMRKVTVDPARLNLDAQMAVQCPYRLKDVVDARPANSGFGTMGRTAFVIEDPARMVRDQLRTIGLSEAGEGPDVSIRLMQLYIATNRVTNVPVAVYEAKIGNAEPVVIRGQPASMTWWGTDAESAGALALALREANRGLVARLNRGCPAI</sequence>
<dbReference type="OrthoDB" id="6028444at2"/>
<evidence type="ECO:0000313" key="1">
    <source>
        <dbReference type="EMBL" id="KGQ19745.1"/>
    </source>
</evidence>
<dbReference type="PROSITE" id="PS51257">
    <property type="entry name" value="PROKAR_LIPOPROTEIN"/>
    <property type="match status" value="1"/>
</dbReference>
<comment type="caution">
    <text evidence="1">The sequence shown here is derived from an EMBL/GenBank/DDBJ whole genome shotgun (WGS) entry which is preliminary data.</text>
</comment>
<dbReference type="PATRIC" id="fig|1300345.3.peg.1249"/>
<gene>
    <name evidence="1" type="ORF">LF41_2687</name>
</gene>
<dbReference type="AlphaFoldDB" id="A0A0A2WN90"/>
<accession>A0A0A2WN90</accession>
<name>A0A0A2WN90_9GAMM</name>
<dbReference type="Proteomes" id="UP000030518">
    <property type="component" value="Unassembled WGS sequence"/>
</dbReference>
<dbReference type="EMBL" id="JRKJ01000006">
    <property type="protein sequence ID" value="KGQ19745.1"/>
    <property type="molecule type" value="Genomic_DNA"/>
</dbReference>
<organism evidence="1 2">
    <name type="scientific">Lysobacter dokdonensis DS-58</name>
    <dbReference type="NCBI Taxonomy" id="1300345"/>
    <lineage>
        <taxon>Bacteria</taxon>
        <taxon>Pseudomonadati</taxon>
        <taxon>Pseudomonadota</taxon>
        <taxon>Gammaproteobacteria</taxon>
        <taxon>Lysobacterales</taxon>
        <taxon>Lysobacteraceae</taxon>
        <taxon>Noviluteimonas</taxon>
    </lineage>
</organism>
<evidence type="ECO:0000313" key="2">
    <source>
        <dbReference type="Proteomes" id="UP000030518"/>
    </source>
</evidence>
<dbReference type="RefSeq" id="WP_036167501.1">
    <property type="nucleotide sequence ID" value="NZ_JRKJ01000006.1"/>
</dbReference>